<dbReference type="STRING" id="7217.A0A0N8NZE7"/>
<keyword evidence="4" id="KW-0808">Transferase</keyword>
<evidence type="ECO:0000256" key="5">
    <source>
        <dbReference type="ARBA" id="ARBA00022691"/>
    </source>
</evidence>
<dbReference type="InterPro" id="IPR012901">
    <property type="entry name" value="CARME"/>
</dbReference>
<evidence type="ECO:0000313" key="8">
    <source>
        <dbReference type="Proteomes" id="UP000007801"/>
    </source>
</evidence>
<sequence length="471" mass="54609">MNIEERTRQPNAMFPMHPKMDEQLAQAFSANEDEEEKHIQKVQNAFLYYGPYACQRLKRSMDYLNSLSGEDQHMLSKYRAHLTCVRTCIDRNQAVIREILRERVLYPDPDGSPSNPTSDRWEFDEPPPHVRHGDMDQSIALDDADVEPLKILKAQSTLKLIARDWSTDGALEREQSYKPIIDCILEYFKPSDYELKEIKILVPGAGLGRLTYELACLGYSCEGNEFSYFMLIASNFVLNLCDYENKYVLYPWVHQYVNNLRREDQVAAVRFPDICPLKNPPKGHFEIAAGDFLEVYKTPHTYNCVATCFFIDCANNVIDFIRTIYKILVPGGIWVNLGPLLYHYSDVSGQNSIEPTFEDLCIIMESIGFVIESSRTGIRTKYAQNPSSMKQSEYQSLFWVCRKPDPFEEQRGKRKASREPHDLIVRADTDEEEEEERERAKQEQEQEEEEQKLAEAEINNETEMQDLAQPT</sequence>
<dbReference type="Pfam" id="PF07942">
    <property type="entry name" value="CARME"/>
    <property type="match status" value="1"/>
</dbReference>
<dbReference type="GO" id="GO:0035498">
    <property type="term" value="P:carnosine metabolic process"/>
    <property type="evidence" value="ECO:0007669"/>
    <property type="project" value="TreeGrafter"/>
</dbReference>
<dbReference type="GO" id="GO:0005829">
    <property type="term" value="C:cytosol"/>
    <property type="evidence" value="ECO:0007669"/>
    <property type="project" value="TreeGrafter"/>
</dbReference>
<dbReference type="GeneID" id="6504853"/>
<feature type="compositionally biased region" description="Basic and acidic residues" evidence="6">
    <location>
        <begin position="119"/>
        <end position="135"/>
    </location>
</feature>
<protein>
    <recommendedName>
        <fullName evidence="2">carnosine N-methyltransferase</fullName>
        <ecNumber evidence="2">2.1.1.22</ecNumber>
    </recommendedName>
</protein>
<organism evidence="7 8">
    <name type="scientific">Drosophila ananassae</name>
    <name type="common">Fruit fly</name>
    <dbReference type="NCBI Taxonomy" id="7217"/>
    <lineage>
        <taxon>Eukaryota</taxon>
        <taxon>Metazoa</taxon>
        <taxon>Ecdysozoa</taxon>
        <taxon>Arthropoda</taxon>
        <taxon>Hexapoda</taxon>
        <taxon>Insecta</taxon>
        <taxon>Pterygota</taxon>
        <taxon>Neoptera</taxon>
        <taxon>Endopterygota</taxon>
        <taxon>Diptera</taxon>
        <taxon>Brachycera</taxon>
        <taxon>Muscomorpha</taxon>
        <taxon>Ephydroidea</taxon>
        <taxon>Drosophilidae</taxon>
        <taxon>Drosophila</taxon>
        <taxon>Sophophora</taxon>
    </lineage>
</organism>
<dbReference type="PANTHER" id="PTHR12303:SF6">
    <property type="entry name" value="CARNOSINE N-METHYLTRANSFERASE"/>
    <property type="match status" value="1"/>
</dbReference>
<evidence type="ECO:0000256" key="6">
    <source>
        <dbReference type="SAM" id="MobiDB-lite"/>
    </source>
</evidence>
<feature type="region of interest" description="Disordered" evidence="6">
    <location>
        <begin position="107"/>
        <end position="135"/>
    </location>
</feature>
<proteinExistence type="inferred from homology"/>
<dbReference type="SMART" id="SM01296">
    <property type="entry name" value="N2227"/>
    <property type="match status" value="1"/>
</dbReference>
<dbReference type="Gene3D" id="3.40.50.150">
    <property type="entry name" value="Vaccinia Virus protein VP39"/>
    <property type="match status" value="1"/>
</dbReference>
<keyword evidence="3" id="KW-0489">Methyltransferase</keyword>
<keyword evidence="5" id="KW-0949">S-adenosyl-L-methionine</keyword>
<dbReference type="EMBL" id="CH902632">
    <property type="protein sequence ID" value="KPU74116.1"/>
    <property type="molecule type" value="Genomic_DNA"/>
</dbReference>
<reference evidence="7 8" key="1">
    <citation type="journal article" date="2007" name="Nature">
        <title>Evolution of genes and genomes on the Drosophila phylogeny.</title>
        <authorList>
            <consortium name="Drosophila 12 Genomes Consortium"/>
            <person name="Clark A.G."/>
            <person name="Eisen M.B."/>
            <person name="Smith D.R."/>
            <person name="Bergman C.M."/>
            <person name="Oliver B."/>
            <person name="Markow T.A."/>
            <person name="Kaufman T.C."/>
            <person name="Kellis M."/>
            <person name="Gelbart W."/>
            <person name="Iyer V.N."/>
            <person name="Pollard D.A."/>
            <person name="Sackton T.B."/>
            <person name="Larracuente A.M."/>
            <person name="Singh N.D."/>
            <person name="Abad J.P."/>
            <person name="Abt D.N."/>
            <person name="Adryan B."/>
            <person name="Aguade M."/>
            <person name="Akashi H."/>
            <person name="Anderson W.W."/>
            <person name="Aquadro C.F."/>
            <person name="Ardell D.H."/>
            <person name="Arguello R."/>
            <person name="Artieri C.G."/>
            <person name="Barbash D.A."/>
            <person name="Barker D."/>
            <person name="Barsanti P."/>
            <person name="Batterham P."/>
            <person name="Batzoglou S."/>
            <person name="Begun D."/>
            <person name="Bhutkar A."/>
            <person name="Blanco E."/>
            <person name="Bosak S.A."/>
            <person name="Bradley R.K."/>
            <person name="Brand A.D."/>
            <person name="Brent M.R."/>
            <person name="Brooks A.N."/>
            <person name="Brown R.H."/>
            <person name="Butlin R.K."/>
            <person name="Caggese C."/>
            <person name="Calvi B.R."/>
            <person name="Bernardo de Carvalho A."/>
            <person name="Caspi A."/>
            <person name="Castrezana S."/>
            <person name="Celniker S.E."/>
            <person name="Chang J.L."/>
            <person name="Chapple C."/>
            <person name="Chatterji S."/>
            <person name="Chinwalla A."/>
            <person name="Civetta A."/>
            <person name="Clifton S.W."/>
            <person name="Comeron J.M."/>
            <person name="Costello J.C."/>
            <person name="Coyne J.A."/>
            <person name="Daub J."/>
            <person name="David R.G."/>
            <person name="Delcher A.L."/>
            <person name="Delehaunty K."/>
            <person name="Do C.B."/>
            <person name="Ebling H."/>
            <person name="Edwards K."/>
            <person name="Eickbush T."/>
            <person name="Evans J.D."/>
            <person name="Filipski A."/>
            <person name="Findeiss S."/>
            <person name="Freyhult E."/>
            <person name="Fulton L."/>
            <person name="Fulton R."/>
            <person name="Garcia A.C."/>
            <person name="Gardiner A."/>
            <person name="Garfield D.A."/>
            <person name="Garvin B.E."/>
            <person name="Gibson G."/>
            <person name="Gilbert D."/>
            <person name="Gnerre S."/>
            <person name="Godfrey J."/>
            <person name="Good R."/>
            <person name="Gotea V."/>
            <person name="Gravely B."/>
            <person name="Greenberg A.J."/>
            <person name="Griffiths-Jones S."/>
            <person name="Gross S."/>
            <person name="Guigo R."/>
            <person name="Gustafson E.A."/>
            <person name="Haerty W."/>
            <person name="Hahn M.W."/>
            <person name="Halligan D.L."/>
            <person name="Halpern A.L."/>
            <person name="Halter G.M."/>
            <person name="Han M.V."/>
            <person name="Heger A."/>
            <person name="Hillier L."/>
            <person name="Hinrichs A.S."/>
            <person name="Holmes I."/>
            <person name="Hoskins R.A."/>
            <person name="Hubisz M.J."/>
            <person name="Hultmark D."/>
            <person name="Huntley M.A."/>
            <person name="Jaffe D.B."/>
            <person name="Jagadeeshan S."/>
            <person name="Jeck W.R."/>
            <person name="Johnson J."/>
            <person name="Jones C.D."/>
            <person name="Jordan W.C."/>
            <person name="Karpen G.H."/>
            <person name="Kataoka E."/>
            <person name="Keightley P.D."/>
            <person name="Kheradpour P."/>
            <person name="Kirkness E.F."/>
            <person name="Koerich L.B."/>
            <person name="Kristiansen K."/>
            <person name="Kudrna D."/>
            <person name="Kulathinal R.J."/>
            <person name="Kumar S."/>
            <person name="Kwok R."/>
            <person name="Lander E."/>
            <person name="Langley C.H."/>
            <person name="Lapoint R."/>
            <person name="Lazzaro B.P."/>
            <person name="Lee S.J."/>
            <person name="Levesque L."/>
            <person name="Li R."/>
            <person name="Lin C.F."/>
            <person name="Lin M.F."/>
            <person name="Lindblad-Toh K."/>
            <person name="Llopart A."/>
            <person name="Long M."/>
            <person name="Low L."/>
            <person name="Lozovsky E."/>
            <person name="Lu J."/>
            <person name="Luo M."/>
            <person name="Machado C.A."/>
            <person name="Makalowski W."/>
            <person name="Marzo M."/>
            <person name="Matsuda M."/>
            <person name="Matzkin L."/>
            <person name="McAllister B."/>
            <person name="McBride C.S."/>
            <person name="McKernan B."/>
            <person name="McKernan K."/>
            <person name="Mendez-Lago M."/>
            <person name="Minx P."/>
            <person name="Mollenhauer M.U."/>
            <person name="Montooth K."/>
            <person name="Mount S.M."/>
            <person name="Mu X."/>
            <person name="Myers E."/>
            <person name="Negre B."/>
            <person name="Newfeld S."/>
            <person name="Nielsen R."/>
            <person name="Noor M.A."/>
            <person name="O'Grady P."/>
            <person name="Pachter L."/>
            <person name="Papaceit M."/>
            <person name="Parisi M.J."/>
            <person name="Parisi M."/>
            <person name="Parts L."/>
            <person name="Pedersen J.S."/>
            <person name="Pesole G."/>
            <person name="Phillippy A.M."/>
            <person name="Ponting C.P."/>
            <person name="Pop M."/>
            <person name="Porcelli D."/>
            <person name="Powell J.R."/>
            <person name="Prohaska S."/>
            <person name="Pruitt K."/>
            <person name="Puig M."/>
            <person name="Quesneville H."/>
            <person name="Ram K.R."/>
            <person name="Rand D."/>
            <person name="Rasmussen M.D."/>
            <person name="Reed L.K."/>
            <person name="Reenan R."/>
            <person name="Reily A."/>
            <person name="Remington K.A."/>
            <person name="Rieger T.T."/>
            <person name="Ritchie M.G."/>
            <person name="Robin C."/>
            <person name="Rogers Y.H."/>
            <person name="Rohde C."/>
            <person name="Rozas J."/>
            <person name="Rubenfield M.J."/>
            <person name="Ruiz A."/>
            <person name="Russo S."/>
            <person name="Salzberg S.L."/>
            <person name="Sanchez-Gracia A."/>
            <person name="Saranga D.J."/>
            <person name="Sato H."/>
            <person name="Schaeffer S.W."/>
            <person name="Schatz M.C."/>
            <person name="Schlenke T."/>
            <person name="Schwartz R."/>
            <person name="Segarra C."/>
            <person name="Singh R.S."/>
            <person name="Sirot L."/>
            <person name="Sirota M."/>
            <person name="Sisneros N.B."/>
            <person name="Smith C.D."/>
            <person name="Smith T.F."/>
            <person name="Spieth J."/>
            <person name="Stage D.E."/>
            <person name="Stark A."/>
            <person name="Stephan W."/>
            <person name="Strausberg R.L."/>
            <person name="Strempel S."/>
            <person name="Sturgill D."/>
            <person name="Sutton G."/>
            <person name="Sutton G.G."/>
            <person name="Tao W."/>
            <person name="Teichmann S."/>
            <person name="Tobari Y.N."/>
            <person name="Tomimura Y."/>
            <person name="Tsolas J.M."/>
            <person name="Valente V.L."/>
            <person name="Venter E."/>
            <person name="Venter J.C."/>
            <person name="Vicario S."/>
            <person name="Vieira F.G."/>
            <person name="Vilella A.J."/>
            <person name="Villasante A."/>
            <person name="Walenz B."/>
            <person name="Wang J."/>
            <person name="Wasserman M."/>
            <person name="Watts T."/>
            <person name="Wilson D."/>
            <person name="Wilson R.K."/>
            <person name="Wing R.A."/>
            <person name="Wolfner M.F."/>
            <person name="Wong A."/>
            <person name="Wong G.K."/>
            <person name="Wu C.I."/>
            <person name="Wu G."/>
            <person name="Yamamoto D."/>
            <person name="Yang H.P."/>
            <person name="Yang S.P."/>
            <person name="Yorke J.A."/>
            <person name="Yoshida K."/>
            <person name="Zdobnov E."/>
            <person name="Zhang P."/>
            <person name="Zhang Y."/>
            <person name="Zimin A.V."/>
            <person name="Baldwin J."/>
            <person name="Abdouelleil A."/>
            <person name="Abdulkadir J."/>
            <person name="Abebe A."/>
            <person name="Abera B."/>
            <person name="Abreu J."/>
            <person name="Acer S.C."/>
            <person name="Aftuck L."/>
            <person name="Alexander A."/>
            <person name="An P."/>
            <person name="Anderson E."/>
            <person name="Anderson S."/>
            <person name="Arachi H."/>
            <person name="Azer M."/>
            <person name="Bachantsang P."/>
            <person name="Barry A."/>
            <person name="Bayul T."/>
            <person name="Berlin A."/>
            <person name="Bessette D."/>
            <person name="Bloom T."/>
            <person name="Blye J."/>
            <person name="Boguslavskiy L."/>
            <person name="Bonnet C."/>
            <person name="Boukhgalter B."/>
            <person name="Bourzgui I."/>
            <person name="Brown A."/>
            <person name="Cahill P."/>
            <person name="Channer S."/>
            <person name="Cheshatsang Y."/>
            <person name="Chuda L."/>
            <person name="Citroen M."/>
            <person name="Collymore A."/>
            <person name="Cooke P."/>
            <person name="Costello M."/>
            <person name="D'Aco K."/>
            <person name="Daza R."/>
            <person name="De Haan G."/>
            <person name="DeGray S."/>
            <person name="DeMaso C."/>
            <person name="Dhargay N."/>
            <person name="Dooley K."/>
            <person name="Dooley E."/>
            <person name="Doricent M."/>
            <person name="Dorje P."/>
            <person name="Dorjee K."/>
            <person name="Dupes A."/>
            <person name="Elong R."/>
            <person name="Falk J."/>
            <person name="Farina A."/>
            <person name="Faro S."/>
            <person name="Ferguson D."/>
            <person name="Fisher S."/>
            <person name="Foley C.D."/>
            <person name="Franke A."/>
            <person name="Friedrich D."/>
            <person name="Gadbois L."/>
            <person name="Gearin G."/>
            <person name="Gearin C.R."/>
            <person name="Giannoukos G."/>
            <person name="Goode T."/>
            <person name="Graham J."/>
            <person name="Grandbois E."/>
            <person name="Grewal S."/>
            <person name="Gyaltsen K."/>
            <person name="Hafez N."/>
            <person name="Hagos B."/>
            <person name="Hall J."/>
            <person name="Henson C."/>
            <person name="Hollinger A."/>
            <person name="Honan T."/>
            <person name="Huard M.D."/>
            <person name="Hughes L."/>
            <person name="Hurhula B."/>
            <person name="Husby M.E."/>
            <person name="Kamat A."/>
            <person name="Kanga B."/>
            <person name="Kashin S."/>
            <person name="Khazanovich D."/>
            <person name="Kisner P."/>
            <person name="Lance K."/>
            <person name="Lara M."/>
            <person name="Lee W."/>
            <person name="Lennon N."/>
            <person name="Letendre F."/>
            <person name="LeVine R."/>
            <person name="Lipovsky A."/>
            <person name="Liu X."/>
            <person name="Liu J."/>
            <person name="Liu S."/>
            <person name="Lokyitsang T."/>
            <person name="Lokyitsang Y."/>
            <person name="Lubonja R."/>
            <person name="Lui A."/>
            <person name="MacDonald P."/>
            <person name="Magnisalis V."/>
            <person name="Maru K."/>
            <person name="Matthews C."/>
            <person name="McCusker W."/>
            <person name="McDonough S."/>
            <person name="Mehta T."/>
            <person name="Meldrim J."/>
            <person name="Meneus L."/>
            <person name="Mihai O."/>
            <person name="Mihalev A."/>
            <person name="Mihova T."/>
            <person name="Mittelman R."/>
            <person name="Mlenga V."/>
            <person name="Montmayeur A."/>
            <person name="Mulrain L."/>
            <person name="Navidi A."/>
            <person name="Naylor J."/>
            <person name="Negash T."/>
            <person name="Nguyen T."/>
            <person name="Nguyen N."/>
            <person name="Nicol R."/>
            <person name="Norbu C."/>
            <person name="Norbu N."/>
            <person name="Novod N."/>
            <person name="O'Neill B."/>
            <person name="Osman S."/>
            <person name="Markiewicz E."/>
            <person name="Oyono O.L."/>
            <person name="Patti C."/>
            <person name="Phunkhang P."/>
            <person name="Pierre F."/>
            <person name="Priest M."/>
            <person name="Raghuraman S."/>
            <person name="Rege F."/>
            <person name="Reyes R."/>
            <person name="Rise C."/>
            <person name="Rogov P."/>
            <person name="Ross K."/>
            <person name="Ryan E."/>
            <person name="Settipalli S."/>
            <person name="Shea T."/>
            <person name="Sherpa N."/>
            <person name="Shi L."/>
            <person name="Shih D."/>
            <person name="Sparrow T."/>
            <person name="Spaulding J."/>
            <person name="Stalker J."/>
            <person name="Stange-Thomann N."/>
            <person name="Stavropoulos S."/>
            <person name="Stone C."/>
            <person name="Strader C."/>
            <person name="Tesfaye S."/>
            <person name="Thomson T."/>
            <person name="Thoulutsang Y."/>
            <person name="Thoulutsang D."/>
            <person name="Topham K."/>
            <person name="Topping I."/>
            <person name="Tsamla T."/>
            <person name="Vassiliev H."/>
            <person name="Vo A."/>
            <person name="Wangchuk T."/>
            <person name="Wangdi T."/>
            <person name="Weiand M."/>
            <person name="Wilkinson J."/>
            <person name="Wilson A."/>
            <person name="Yadav S."/>
            <person name="Young G."/>
            <person name="Yu Q."/>
            <person name="Zembek L."/>
            <person name="Zhong D."/>
            <person name="Zimmer A."/>
            <person name="Zwirko Z."/>
            <person name="Jaffe D.B."/>
            <person name="Alvarez P."/>
            <person name="Brockman W."/>
            <person name="Butler J."/>
            <person name="Chin C."/>
            <person name="Gnerre S."/>
            <person name="Grabherr M."/>
            <person name="Kleber M."/>
            <person name="Mauceli E."/>
            <person name="MacCallum I."/>
        </authorList>
    </citation>
    <scope>NUCLEOTIDE SEQUENCE [LARGE SCALE GENOMIC DNA]</scope>
    <source>
        <strain evidence="8">Tucson 14024-0371.13</strain>
    </source>
</reference>
<dbReference type="SUPFAM" id="SSF53335">
    <property type="entry name" value="S-adenosyl-L-methionine-dependent methyltransferases"/>
    <property type="match status" value="1"/>
</dbReference>
<dbReference type="PANTHER" id="PTHR12303">
    <property type="entry name" value="CARNOSINE N-METHYLTRANSFERASE"/>
    <property type="match status" value="1"/>
</dbReference>
<feature type="compositionally biased region" description="Basic and acidic residues" evidence="6">
    <location>
        <begin position="409"/>
        <end position="428"/>
    </location>
</feature>
<evidence type="ECO:0000313" key="7">
    <source>
        <dbReference type="EMBL" id="KPU74116.1"/>
    </source>
</evidence>
<evidence type="ECO:0000256" key="3">
    <source>
        <dbReference type="ARBA" id="ARBA00022603"/>
    </source>
</evidence>
<dbReference type="AlphaFoldDB" id="A0A0N8NZE7"/>
<dbReference type="FunCoup" id="A0A0N8NZE7">
    <property type="interactions" value="1378"/>
</dbReference>
<dbReference type="GO" id="GO:0005634">
    <property type="term" value="C:nucleus"/>
    <property type="evidence" value="ECO:0007669"/>
    <property type="project" value="TreeGrafter"/>
</dbReference>
<dbReference type="Proteomes" id="UP000007801">
    <property type="component" value="Unassembled WGS sequence"/>
</dbReference>
<accession>A0A0N8NZE7</accession>
<keyword evidence="8" id="KW-1185">Reference proteome</keyword>
<comment type="similarity">
    <text evidence="1">Belongs to the carnosine N-methyltransferase family.</text>
</comment>
<dbReference type="InterPro" id="IPR029063">
    <property type="entry name" value="SAM-dependent_MTases_sf"/>
</dbReference>
<dbReference type="InParanoid" id="A0A0N8NZE7"/>
<evidence type="ECO:0000256" key="1">
    <source>
        <dbReference type="ARBA" id="ARBA00010086"/>
    </source>
</evidence>
<evidence type="ECO:0000256" key="2">
    <source>
        <dbReference type="ARBA" id="ARBA00012003"/>
    </source>
</evidence>
<dbReference type="OrthoDB" id="978at2759"/>
<dbReference type="EC" id="2.1.1.22" evidence="2"/>
<dbReference type="SMR" id="A0A0N8NZE7"/>
<gene>
    <name evidence="7" type="primary">Dana\GF22187</name>
    <name evidence="7" type="synonym">dana_GLEANR_6167</name>
    <name evidence="7" type="ORF">GF22187</name>
</gene>
<feature type="region of interest" description="Disordered" evidence="6">
    <location>
        <begin position="409"/>
        <end position="471"/>
    </location>
</feature>
<dbReference type="GO" id="GO:0030735">
    <property type="term" value="F:carnosine N-methyltransferase activity"/>
    <property type="evidence" value="ECO:0007669"/>
    <property type="project" value="UniProtKB-EC"/>
</dbReference>
<evidence type="ECO:0000256" key="4">
    <source>
        <dbReference type="ARBA" id="ARBA00022679"/>
    </source>
</evidence>
<name>A0A0N8NZE7_DROAN</name>
<dbReference type="GO" id="GO:0032259">
    <property type="term" value="P:methylation"/>
    <property type="evidence" value="ECO:0007669"/>
    <property type="project" value="UniProtKB-KW"/>
</dbReference>